<sequence>MVRDYIENEELWIKKYKDIDRKGVTSTHWKEVLDVIGYLEYKENYEGCQELWDYYKEITNGRQDDID</sequence>
<gene>
    <name evidence="1" type="ORF">UFOVP1604_214</name>
</gene>
<proteinExistence type="predicted"/>
<name>A0A6J5SWX6_9CAUD</name>
<accession>A0A6J5SWX6</accession>
<organism evidence="1">
    <name type="scientific">uncultured Caudovirales phage</name>
    <dbReference type="NCBI Taxonomy" id="2100421"/>
    <lineage>
        <taxon>Viruses</taxon>
        <taxon>Duplodnaviria</taxon>
        <taxon>Heunggongvirae</taxon>
        <taxon>Uroviricota</taxon>
        <taxon>Caudoviricetes</taxon>
        <taxon>Peduoviridae</taxon>
        <taxon>Maltschvirus</taxon>
        <taxon>Maltschvirus maltsch</taxon>
    </lineage>
</organism>
<dbReference type="EMBL" id="LR797474">
    <property type="protein sequence ID" value="CAB4219131.1"/>
    <property type="molecule type" value="Genomic_DNA"/>
</dbReference>
<evidence type="ECO:0000313" key="1">
    <source>
        <dbReference type="EMBL" id="CAB4219131.1"/>
    </source>
</evidence>
<protein>
    <submittedName>
        <fullName evidence="1">Uncharacterized protein</fullName>
    </submittedName>
</protein>
<reference evidence="1" key="1">
    <citation type="submission" date="2020-05" db="EMBL/GenBank/DDBJ databases">
        <authorList>
            <person name="Chiriac C."/>
            <person name="Salcher M."/>
            <person name="Ghai R."/>
            <person name="Kavagutti S V."/>
        </authorList>
    </citation>
    <scope>NUCLEOTIDE SEQUENCE</scope>
</reference>